<comment type="caution">
    <text evidence="3">The sequence shown here is derived from an EMBL/GenBank/DDBJ whole genome shotgun (WGS) entry which is preliminary data.</text>
</comment>
<dbReference type="InterPro" id="IPR010090">
    <property type="entry name" value="Phage_tape_meas"/>
</dbReference>
<proteinExistence type="predicted"/>
<dbReference type="RefSeq" id="WP_394633191.1">
    <property type="nucleotide sequence ID" value="NZ_JBIHSE010000004.1"/>
</dbReference>
<reference evidence="3 4" key="1">
    <citation type="submission" date="2024-10" db="EMBL/GenBank/DDBJ databases">
        <authorList>
            <person name="Yibar A."/>
            <person name="Saticioglu I.B."/>
            <person name="Duman M."/>
            <person name="Ajmi N."/>
            <person name="Gurler F."/>
            <person name="Ay H."/>
            <person name="Onuk E."/>
            <person name="Guler S."/>
            <person name="Romalde J.L."/>
        </authorList>
    </citation>
    <scope>NUCLEOTIDE SEQUENCE [LARGE SCALE GENOMIC DNA]</scope>
    <source>
        <strain evidence="3 4">1-TCBS-A</strain>
    </source>
</reference>
<feature type="domain" description="Phage tail tape measure protein" evidence="2">
    <location>
        <begin position="91"/>
        <end position="290"/>
    </location>
</feature>
<dbReference type="Proteomes" id="UP001607221">
    <property type="component" value="Unassembled WGS sequence"/>
</dbReference>
<feature type="transmembrane region" description="Helical" evidence="1">
    <location>
        <begin position="386"/>
        <end position="412"/>
    </location>
</feature>
<keyword evidence="1" id="KW-0812">Transmembrane</keyword>
<evidence type="ECO:0000259" key="2">
    <source>
        <dbReference type="Pfam" id="PF10145"/>
    </source>
</evidence>
<keyword evidence="1" id="KW-0472">Membrane</keyword>
<dbReference type="Pfam" id="PF10145">
    <property type="entry name" value="PhageMin_Tail"/>
    <property type="match status" value="1"/>
</dbReference>
<evidence type="ECO:0000313" key="4">
    <source>
        <dbReference type="Proteomes" id="UP001607221"/>
    </source>
</evidence>
<sequence length="648" mass="69349">MAANQLSYTVWLNDRTQKGFKSIQKNMNGLKSMANQVNQAWTSVGVGMAGVWGTGMAFDGLTKPAREMDAARGELMSLLDDNGMQTADIVQNQAMDFSERYGKSAAEFVRASYDIQSAIDGLSADNLASFTNASAELAIATKSDTATITNYMGTMYNIFKQNANAMGKNKWVEQVSGQTAIAVRMFKTTGSAMSEAFSNLGAGATNLGINAGEQFAVLGTLQGTLGGSRAGTAYARFLESIPKAQKTLGVNLTGDDGNALGIIETIERLKVALGETPGMKEKGMISSAFGSQGAKMLDLLWNKTDELKGNIDALSNVSGMEKALTMAGTIADPYEQLGEAINNVRIVFGQSLSQSLQPFISYMISGAQTLRRWITLFPNLTKLAGYFTMGITALAATMSIMAVTTGITTLAVTGFNASIMATKFVAKGLWSVLTFLPKLLISLTMATVRSTAATWAANAAWTVLNLIWKGSKFLIGGLVGGVMGLGRMLISVIPAVWGVGSAFIATIGWIPLLIVGVIAAVAALWAYWDDFSAWFVSAWDSVIGWFNKAWEAALGWLVDAMSEVSSWFSDEEAALNVTSRQEQLNEHLPQVNRTTDATQAQPVAGDYITNAMKSATTNNTNSIGQVSIYPQQFTDPNAINNMFMRFSS</sequence>
<feature type="transmembrane region" description="Helical" evidence="1">
    <location>
        <begin position="424"/>
        <end position="446"/>
    </location>
</feature>
<dbReference type="NCBIfam" id="TIGR01760">
    <property type="entry name" value="tape_meas_TP901"/>
    <property type="match status" value="1"/>
</dbReference>
<keyword evidence="4" id="KW-1185">Reference proteome</keyword>
<evidence type="ECO:0000256" key="1">
    <source>
        <dbReference type="SAM" id="Phobius"/>
    </source>
</evidence>
<protein>
    <submittedName>
        <fullName evidence="3">Phage tail tape measure protein</fullName>
    </submittedName>
</protein>
<organism evidence="3 4">
    <name type="scientific">Vibrio jasicida</name>
    <dbReference type="NCBI Taxonomy" id="766224"/>
    <lineage>
        <taxon>Bacteria</taxon>
        <taxon>Pseudomonadati</taxon>
        <taxon>Pseudomonadota</taxon>
        <taxon>Gammaproteobacteria</taxon>
        <taxon>Vibrionales</taxon>
        <taxon>Vibrionaceae</taxon>
        <taxon>Vibrio</taxon>
    </lineage>
</organism>
<gene>
    <name evidence="3" type="ORF">ACGRHZ_26805</name>
</gene>
<name>A0ABW7JIN8_9VIBR</name>
<accession>A0ABW7JIN8</accession>
<feature type="transmembrane region" description="Helical" evidence="1">
    <location>
        <begin position="452"/>
        <end position="468"/>
    </location>
</feature>
<feature type="transmembrane region" description="Helical" evidence="1">
    <location>
        <begin position="475"/>
        <end position="497"/>
    </location>
</feature>
<evidence type="ECO:0000313" key="3">
    <source>
        <dbReference type="EMBL" id="MFH0274888.1"/>
    </source>
</evidence>
<keyword evidence="1" id="KW-1133">Transmembrane helix</keyword>
<dbReference type="EMBL" id="JBIHSE010000004">
    <property type="protein sequence ID" value="MFH0274888.1"/>
    <property type="molecule type" value="Genomic_DNA"/>
</dbReference>
<feature type="transmembrane region" description="Helical" evidence="1">
    <location>
        <begin position="503"/>
        <end position="528"/>
    </location>
</feature>